<protein>
    <submittedName>
        <fullName evidence="6">SusC/RagA family TonB-linked outer membrane protein</fullName>
    </submittedName>
</protein>
<dbReference type="InterPro" id="IPR012910">
    <property type="entry name" value="Plug_dom"/>
</dbReference>
<evidence type="ECO:0000259" key="5">
    <source>
        <dbReference type="Pfam" id="PF07715"/>
    </source>
</evidence>
<evidence type="ECO:0000256" key="4">
    <source>
        <dbReference type="SAM" id="SignalP"/>
    </source>
</evidence>
<keyword evidence="3" id="KW-0998">Cell outer membrane</keyword>
<dbReference type="Proteomes" id="UP000422221">
    <property type="component" value="Unassembled WGS sequence"/>
</dbReference>
<dbReference type="Gene3D" id="2.170.130.10">
    <property type="entry name" value="TonB-dependent receptor, plug domain"/>
    <property type="match status" value="1"/>
</dbReference>
<dbReference type="InterPro" id="IPR023997">
    <property type="entry name" value="TonB-dep_OMP_SusC/RagA_CS"/>
</dbReference>
<accession>A0A7J4XNB2</accession>
<dbReference type="AlphaFoldDB" id="A0A7J4XNB2"/>
<evidence type="ECO:0000313" key="6">
    <source>
        <dbReference type="EMBL" id="KAA3769501.1"/>
    </source>
</evidence>
<dbReference type="GO" id="GO:0009279">
    <property type="term" value="C:cell outer membrane"/>
    <property type="evidence" value="ECO:0007669"/>
    <property type="project" value="UniProtKB-SubCell"/>
</dbReference>
<reference evidence="6 7" key="1">
    <citation type="journal article" date="2019" name="Nat. Med.">
        <title>A library of human gut bacterial isolates paired with longitudinal multiomics data enables mechanistic microbiome research.</title>
        <authorList>
            <person name="Poyet M."/>
            <person name="Groussin M."/>
            <person name="Gibbons S.M."/>
            <person name="Avila-Pacheco J."/>
            <person name="Jiang X."/>
            <person name="Kearney S.M."/>
            <person name="Perrotta A.R."/>
            <person name="Berdy B."/>
            <person name="Zhao S."/>
            <person name="Lieberman T.D."/>
            <person name="Swanson P.K."/>
            <person name="Smith M."/>
            <person name="Roesemann S."/>
            <person name="Alexander J.E."/>
            <person name="Rich S.A."/>
            <person name="Livny J."/>
            <person name="Vlamakis H."/>
            <person name="Clish C."/>
            <person name="Bullock K."/>
            <person name="Deik A."/>
            <person name="Scott J."/>
            <person name="Pierce K.A."/>
            <person name="Xavier R.J."/>
            <person name="Alm E.J."/>
        </authorList>
    </citation>
    <scope>NUCLEOTIDE SEQUENCE [LARGE SCALE GENOMIC DNA]</scope>
    <source>
        <strain evidence="6 7">BIOML-A10</strain>
    </source>
</reference>
<evidence type="ECO:0000256" key="2">
    <source>
        <dbReference type="ARBA" id="ARBA00023136"/>
    </source>
</evidence>
<dbReference type="EMBL" id="VWMK01000002">
    <property type="protein sequence ID" value="KAA3769501.1"/>
    <property type="molecule type" value="Genomic_DNA"/>
</dbReference>
<dbReference type="InterPro" id="IPR023996">
    <property type="entry name" value="TonB-dep_OMP_SusC/RagA"/>
</dbReference>
<proteinExistence type="predicted"/>
<dbReference type="Pfam" id="PF07715">
    <property type="entry name" value="Plug"/>
    <property type="match status" value="1"/>
</dbReference>
<dbReference type="NCBIfam" id="TIGR04057">
    <property type="entry name" value="SusC_RagA_signa"/>
    <property type="match status" value="1"/>
</dbReference>
<evidence type="ECO:0000256" key="1">
    <source>
        <dbReference type="ARBA" id="ARBA00004442"/>
    </source>
</evidence>
<sequence length="960" mass="108219">MMKEHENMKRFRTFRPLARKRLWCLFACHMLLFSNFTFSQETMDTDKEKTKELDLSFQKINWDEFNGSAYRVSGDQIRNLPISNLGNALAGLVPGFYSRQKSGGILNEAPNYWIRGLRTGTNSEGVLVLVDGQEREFGSLSPYEIEEVIVLKDAAATALYGMRGSNGAILVNTRKGVIGKPQIELTAQVINQQPLKQLDRLNALGYATHYNKAMLNKGGEPLYTDYYLSRYRNGTNNELYPDVNWLDNLMKSCSWMQRYNLNLYGGSAKVRYFINAGLLTQDGFYKTGDEYDYSTNNGIDRFNVRSNVEFDVTSTTLFSLDLYGLDEKQNRPGNNSAAVYQALLSTPPNLFPEYYVDNGKYVDQSGDRVSSYNGKIVAGDGRINPWALLNRAGYGTFHSTYGSFRAKVSQNLNMITKGLSASVTFSMDSYTQAVTNRSKGYASYLLNPESNTPNVLMKTGEDTKMQNTIGTKDSYRRTTIEAQLSYVRNFGEHKLSALAFYNQYESSNEVSIPKRFQSANAWLGYNYDQRYGIDLLMSYSGAYLFKKGDRFGFFPTIAAGWTLSNESFFEGIKEWIPYLKLKGSFGKTGNYRGIAEHAYIGSLENVPGSYPFGNSMAGSPGYREGIIADPNATWEKVQQGNIGLEAGLFDNRFNITAEYFHDKRTDIYMTNNRLSFLYGYDVGISENLGKTHSQGVELAARWNDKIGDWGYIVGGTFSYANNLLEEDGQAEQPYPWMRNAGYSIGTKRGYIAEGFFNSYEEIAAAPYHTFGTVHPGDIRYKDINGDGVINSEDQVPIGYADVPKLYYSANIGFSYKGFSLSAVFTGAGKFSHNINGGRVAYPFYNNGTIYAHQTDYWTPENPTAKYPRISLDNTTGTNNTMDNTIWIKNIRYLRLNTIQLEYKFPEKMFAKSFVKGLQVFANAYNVCTWSNMEVIDPEADENGNSVPLTRNINLGLSIKF</sequence>
<evidence type="ECO:0000256" key="3">
    <source>
        <dbReference type="ARBA" id="ARBA00023237"/>
    </source>
</evidence>
<keyword evidence="2" id="KW-0472">Membrane</keyword>
<feature type="chain" id="PRO_5029658003" evidence="4">
    <location>
        <begin position="40"/>
        <end position="960"/>
    </location>
</feature>
<dbReference type="InterPro" id="IPR036942">
    <property type="entry name" value="Beta-barrel_TonB_sf"/>
</dbReference>
<gene>
    <name evidence="6" type="ORF">F3F73_03530</name>
</gene>
<dbReference type="SUPFAM" id="SSF56935">
    <property type="entry name" value="Porins"/>
    <property type="match status" value="1"/>
</dbReference>
<feature type="domain" description="TonB-dependent receptor plug" evidence="5">
    <location>
        <begin position="67"/>
        <end position="168"/>
    </location>
</feature>
<dbReference type="Gene3D" id="2.40.170.20">
    <property type="entry name" value="TonB-dependent receptor, beta-barrel domain"/>
    <property type="match status" value="1"/>
</dbReference>
<dbReference type="RefSeq" id="WP_130058675.1">
    <property type="nucleotide sequence ID" value="NZ_JADNPJ010000002.1"/>
</dbReference>
<evidence type="ECO:0000313" key="7">
    <source>
        <dbReference type="Proteomes" id="UP000422221"/>
    </source>
</evidence>
<dbReference type="NCBIfam" id="TIGR04056">
    <property type="entry name" value="OMP_RagA_SusC"/>
    <property type="match status" value="1"/>
</dbReference>
<dbReference type="InterPro" id="IPR037066">
    <property type="entry name" value="Plug_dom_sf"/>
</dbReference>
<organism evidence="6 7">
    <name type="scientific">Bacteroides salyersiae</name>
    <dbReference type="NCBI Taxonomy" id="291644"/>
    <lineage>
        <taxon>Bacteria</taxon>
        <taxon>Pseudomonadati</taxon>
        <taxon>Bacteroidota</taxon>
        <taxon>Bacteroidia</taxon>
        <taxon>Bacteroidales</taxon>
        <taxon>Bacteroidaceae</taxon>
        <taxon>Bacteroides</taxon>
    </lineage>
</organism>
<feature type="signal peptide" evidence="4">
    <location>
        <begin position="1"/>
        <end position="39"/>
    </location>
</feature>
<keyword evidence="4" id="KW-0732">Signal</keyword>
<name>A0A7J4XNB2_9BACE</name>
<comment type="subcellular location">
    <subcellularLocation>
        <location evidence="1">Cell outer membrane</location>
    </subcellularLocation>
</comment>
<comment type="caution">
    <text evidence="6">The sequence shown here is derived from an EMBL/GenBank/DDBJ whole genome shotgun (WGS) entry which is preliminary data.</text>
</comment>